<dbReference type="EMBL" id="CP119316">
    <property type="protein sequence ID" value="WEK46958.1"/>
    <property type="molecule type" value="Genomic_DNA"/>
</dbReference>
<proteinExistence type="inferred from homology"/>
<comment type="subcellular location">
    <subcellularLocation>
        <location evidence="1">Cell membrane</location>
        <topology evidence="1">Single-pass type II membrane protein</topology>
    </subcellularLocation>
</comment>
<evidence type="ECO:0000256" key="6">
    <source>
        <dbReference type="ARBA" id="ARBA00023186"/>
    </source>
</evidence>
<gene>
    <name evidence="9" type="ORF">P0Y56_01340</name>
</gene>
<dbReference type="SUPFAM" id="SSF109998">
    <property type="entry name" value="Triger factor/SurA peptide-binding domain-like"/>
    <property type="match status" value="1"/>
</dbReference>
<dbReference type="PANTHER" id="PTHR47529:SF1">
    <property type="entry name" value="PERIPLASMIC CHAPERONE PPID"/>
    <property type="match status" value="1"/>
</dbReference>
<keyword evidence="3" id="KW-0812">Transmembrane</keyword>
<reference evidence="9" key="1">
    <citation type="submission" date="2023-03" db="EMBL/GenBank/DDBJ databases">
        <title>Andean soil-derived lignocellulolytic bacterial consortium as a source of novel taxa and putative plastic-active enzymes.</title>
        <authorList>
            <person name="Diaz-Garcia L."/>
            <person name="Chuvochina M."/>
            <person name="Feuerriegel G."/>
            <person name="Bunk B."/>
            <person name="Sproer C."/>
            <person name="Streit W.R."/>
            <person name="Rodriguez L.M."/>
            <person name="Overmann J."/>
            <person name="Jimenez D.J."/>
        </authorList>
    </citation>
    <scope>NUCLEOTIDE SEQUENCE</scope>
    <source>
        <strain evidence="9">MAG 26</strain>
    </source>
</reference>
<evidence type="ECO:0000313" key="10">
    <source>
        <dbReference type="Proteomes" id="UP001218362"/>
    </source>
</evidence>
<feature type="domain" description="PpiC" evidence="8">
    <location>
        <begin position="253"/>
        <end position="373"/>
    </location>
</feature>
<dbReference type="AlphaFoldDB" id="A0AAJ6BPS4"/>
<comment type="similarity">
    <text evidence="7">Belongs to the PpiD chaperone family.</text>
</comment>
<protein>
    <submittedName>
        <fullName evidence="9">SurA N-terminal domain-containing protein</fullName>
    </submittedName>
</protein>
<sequence length="645" mass="68127">MLTFFRAFMNSKAGVFVTLAFLILIGLAFAAGDISNTGAFSGLSKGDRVAIVGKRKISIDELEAAARTEFDNARQRNPTMTMEAFVAAGGLEDTLTRMINGAAISQFGQNHGLRAGDRLVDSEIVKIPAFSGADGKFDEGTYRQFLAQRKLTDAQVREDLSNELFSRQITAPVGVPGALPQSLVARYASLLRERRHGQLGLLLSDAYAPKAAPTDAQLQAFYTAHRAAYMRAERRVIRYASFGAAELKNIPAPTDAEIAARYARDGALYSGGEKRRLTQLVVPTQAAASAIAAEVAQGKTLAAAAGAKGLAVAAIGPIDKAALTSQASAAVADTVFATAQGKLSAPARGGLGWYVMRVDGVEKTPGRTLAQVRGEISSALATEKHNAALTDMSSKIEEEFENGSSLADVAKELGLTLQATPELVGTGQVYGKAGETAPKAIAPVLKTAFDMDEGQPQLTEIEAGNTFMIFDVSSIVPAAAAPLGEIREAVIAGWRHAEGGKKAKEAADRVLKRVAEGQTVAAAMAKEGIPLPPPDTINMTREELFKLGSGRVPPVMALMFSMAEGTVKRLEAPNDNGWFVAKLDDIEPGKLAPNDDLIVKSGQQLAQSAGQEYGEEFVAAALKEVGVERNKDAIETARKRLVGGN</sequence>
<evidence type="ECO:0000256" key="5">
    <source>
        <dbReference type="ARBA" id="ARBA00023136"/>
    </source>
</evidence>
<dbReference type="GO" id="GO:0005886">
    <property type="term" value="C:plasma membrane"/>
    <property type="evidence" value="ECO:0007669"/>
    <property type="project" value="UniProtKB-SubCell"/>
</dbReference>
<evidence type="ECO:0000256" key="3">
    <source>
        <dbReference type="ARBA" id="ARBA00022692"/>
    </source>
</evidence>
<dbReference type="InterPro" id="IPR000297">
    <property type="entry name" value="PPIase_PpiC"/>
</dbReference>
<dbReference type="PANTHER" id="PTHR47529">
    <property type="entry name" value="PEPTIDYL-PROLYL CIS-TRANS ISOMERASE D"/>
    <property type="match status" value="1"/>
</dbReference>
<dbReference type="KEGG" id="acob:P0Y56_01340"/>
<dbReference type="GO" id="GO:0003755">
    <property type="term" value="F:peptidyl-prolyl cis-trans isomerase activity"/>
    <property type="evidence" value="ECO:0007669"/>
    <property type="project" value="InterPro"/>
</dbReference>
<evidence type="ECO:0000259" key="8">
    <source>
        <dbReference type="Pfam" id="PF13145"/>
    </source>
</evidence>
<evidence type="ECO:0000256" key="4">
    <source>
        <dbReference type="ARBA" id="ARBA00022989"/>
    </source>
</evidence>
<keyword evidence="6" id="KW-0143">Chaperone</keyword>
<keyword evidence="5" id="KW-0472">Membrane</keyword>
<name>A0AAJ6BPS4_9SPHN</name>
<evidence type="ECO:0000256" key="7">
    <source>
        <dbReference type="ARBA" id="ARBA00038408"/>
    </source>
</evidence>
<evidence type="ECO:0000256" key="1">
    <source>
        <dbReference type="ARBA" id="ARBA00004401"/>
    </source>
</evidence>
<accession>A0AAJ6BPS4</accession>
<keyword evidence="2" id="KW-1003">Cell membrane</keyword>
<evidence type="ECO:0000256" key="2">
    <source>
        <dbReference type="ARBA" id="ARBA00022475"/>
    </source>
</evidence>
<dbReference type="Gene3D" id="1.10.4030.10">
    <property type="entry name" value="Porin chaperone SurA, peptide-binding domain"/>
    <property type="match status" value="1"/>
</dbReference>
<dbReference type="Pfam" id="PF13624">
    <property type="entry name" value="SurA_N_3"/>
    <property type="match status" value="1"/>
</dbReference>
<dbReference type="InterPro" id="IPR027304">
    <property type="entry name" value="Trigger_fact/SurA_dom_sf"/>
</dbReference>
<keyword evidence="4" id="KW-1133">Transmembrane helix</keyword>
<dbReference type="Pfam" id="PF13145">
    <property type="entry name" value="Rotamase_2"/>
    <property type="match status" value="1"/>
</dbReference>
<dbReference type="Proteomes" id="UP001218362">
    <property type="component" value="Chromosome"/>
</dbReference>
<dbReference type="InterPro" id="IPR052029">
    <property type="entry name" value="PpiD_chaperone"/>
</dbReference>
<evidence type="ECO:0000313" key="9">
    <source>
        <dbReference type="EMBL" id="WEK46958.1"/>
    </source>
</evidence>
<organism evidence="9 10">
    <name type="scientific">Candidatus Andeanibacterium colombiense</name>
    <dbReference type="NCBI Taxonomy" id="3121345"/>
    <lineage>
        <taxon>Bacteria</taxon>
        <taxon>Pseudomonadati</taxon>
        <taxon>Pseudomonadota</taxon>
        <taxon>Alphaproteobacteria</taxon>
        <taxon>Sphingomonadales</taxon>
        <taxon>Sphingomonadaceae</taxon>
        <taxon>Candidatus Andeanibacterium</taxon>
    </lineage>
</organism>